<gene>
    <name evidence="2" type="ORF">ABT39_MTgene5179</name>
</gene>
<dbReference type="AlphaFoldDB" id="A0A101LZM0"/>
<name>A0A101LZM0_PICGL</name>
<comment type="caution">
    <text evidence="2">The sequence shown here is derived from an EMBL/GenBank/DDBJ whole genome shotgun (WGS) entry which is preliminary data.</text>
</comment>
<feature type="compositionally biased region" description="Polar residues" evidence="1">
    <location>
        <begin position="70"/>
        <end position="86"/>
    </location>
</feature>
<protein>
    <submittedName>
        <fullName evidence="2">Uncharacterized protein</fullName>
    </submittedName>
</protein>
<organism evidence="2">
    <name type="scientific">Picea glauca</name>
    <name type="common">White spruce</name>
    <name type="synonym">Pinus glauca</name>
    <dbReference type="NCBI Taxonomy" id="3330"/>
    <lineage>
        <taxon>Eukaryota</taxon>
        <taxon>Viridiplantae</taxon>
        <taxon>Streptophyta</taxon>
        <taxon>Embryophyta</taxon>
        <taxon>Tracheophyta</taxon>
        <taxon>Spermatophyta</taxon>
        <taxon>Pinopsida</taxon>
        <taxon>Pinidae</taxon>
        <taxon>Conifers I</taxon>
        <taxon>Pinales</taxon>
        <taxon>Pinaceae</taxon>
        <taxon>Picea</taxon>
    </lineage>
</organism>
<reference evidence="2" key="1">
    <citation type="journal article" date="2015" name="Genome Biol. Evol.">
        <title>Organellar Genomes of White Spruce (Picea glauca): Assembly and Annotation.</title>
        <authorList>
            <person name="Jackman S.D."/>
            <person name="Warren R.L."/>
            <person name="Gibb E.A."/>
            <person name="Vandervalk B.P."/>
            <person name="Mohamadi H."/>
            <person name="Chu J."/>
            <person name="Raymond A."/>
            <person name="Pleasance S."/>
            <person name="Coope R."/>
            <person name="Wildung M.R."/>
            <person name="Ritland C.E."/>
            <person name="Bousquet J."/>
            <person name="Jones S.J."/>
            <person name="Bohlmann J."/>
            <person name="Birol I."/>
        </authorList>
    </citation>
    <scope>NUCLEOTIDE SEQUENCE [LARGE SCALE GENOMIC DNA]</scope>
    <source>
        <tissue evidence="2">Flushing bud</tissue>
    </source>
</reference>
<geneLocation type="mitochondrion" evidence="2"/>
<dbReference type="EMBL" id="LKAM01000006">
    <property type="protein sequence ID" value="KUM48182.1"/>
    <property type="molecule type" value="Genomic_DNA"/>
</dbReference>
<evidence type="ECO:0000256" key="1">
    <source>
        <dbReference type="SAM" id="MobiDB-lite"/>
    </source>
</evidence>
<accession>A0A101LZM0</accession>
<keyword evidence="2" id="KW-0496">Mitochondrion</keyword>
<evidence type="ECO:0000313" key="2">
    <source>
        <dbReference type="EMBL" id="KUM48182.1"/>
    </source>
</evidence>
<feature type="region of interest" description="Disordered" evidence="1">
    <location>
        <begin position="61"/>
        <end position="86"/>
    </location>
</feature>
<sequence length="106" mass="11389">MVRQALMVLDAVKERPNSPWDISFLSALGKQADPFCALTQSPTFAAAFSYPSPTMNARLLSGGPACSHSPPRQTFSSSLSEPTSTDLKVLPISSPCYRFKSTPPPT</sequence>
<proteinExistence type="predicted"/>